<proteinExistence type="predicted"/>
<accession>A0AAV7J7X1</accession>
<keyword evidence="1" id="KW-0175">Coiled coil</keyword>
<evidence type="ECO:0000313" key="3">
    <source>
        <dbReference type="Proteomes" id="UP001165289"/>
    </source>
</evidence>
<gene>
    <name evidence="2" type="ORF">LOD99_12910</name>
</gene>
<evidence type="ECO:0000313" key="2">
    <source>
        <dbReference type="EMBL" id="KAI6645647.1"/>
    </source>
</evidence>
<keyword evidence="3" id="KW-1185">Reference proteome</keyword>
<protein>
    <recommendedName>
        <fullName evidence="4">BZIP domain-containing protein</fullName>
    </recommendedName>
</protein>
<evidence type="ECO:0008006" key="4">
    <source>
        <dbReference type="Google" id="ProtNLM"/>
    </source>
</evidence>
<dbReference type="EMBL" id="JAKMXF010000365">
    <property type="protein sequence ID" value="KAI6645647.1"/>
    <property type="molecule type" value="Genomic_DNA"/>
</dbReference>
<comment type="caution">
    <text evidence="2">The sequence shown here is derived from an EMBL/GenBank/DDBJ whole genome shotgun (WGS) entry which is preliminary data.</text>
</comment>
<sequence length="176" mass="20673">MDDFYVNLENDFQSYFPNSNFSNGDQTNLTFHSITNQLTFSEHCVTQYETGTDSKCCLSSLKLRLARTGTTCSPYVELLSLLNNEEDLRIIGAKSLNALLRQVSLSQREVSEVKLHKRRLRKRLAKRGWDSKTRTLEFSDMEALRLLREEKESLERERNFLLKEIQEFEIKLNRKI</sequence>
<reference evidence="2 3" key="1">
    <citation type="journal article" date="2023" name="BMC Biol.">
        <title>The compact genome of the sponge Oopsacas minuta (Hexactinellida) is lacking key metazoan core genes.</title>
        <authorList>
            <person name="Santini S."/>
            <person name="Schenkelaars Q."/>
            <person name="Jourda C."/>
            <person name="Duchesne M."/>
            <person name="Belahbib H."/>
            <person name="Rocher C."/>
            <person name="Selva M."/>
            <person name="Riesgo A."/>
            <person name="Vervoort M."/>
            <person name="Leys S.P."/>
            <person name="Kodjabachian L."/>
            <person name="Le Bivic A."/>
            <person name="Borchiellini C."/>
            <person name="Claverie J.M."/>
            <person name="Renard E."/>
        </authorList>
    </citation>
    <scope>NUCLEOTIDE SEQUENCE [LARGE SCALE GENOMIC DNA]</scope>
    <source>
        <strain evidence="2">SPO-2</strain>
    </source>
</reference>
<dbReference type="AlphaFoldDB" id="A0AAV7J7X1"/>
<dbReference type="Proteomes" id="UP001165289">
    <property type="component" value="Unassembled WGS sequence"/>
</dbReference>
<organism evidence="2 3">
    <name type="scientific">Oopsacas minuta</name>
    <dbReference type="NCBI Taxonomy" id="111878"/>
    <lineage>
        <taxon>Eukaryota</taxon>
        <taxon>Metazoa</taxon>
        <taxon>Porifera</taxon>
        <taxon>Hexactinellida</taxon>
        <taxon>Hexasterophora</taxon>
        <taxon>Lyssacinosida</taxon>
        <taxon>Leucopsacidae</taxon>
        <taxon>Oopsacas</taxon>
    </lineage>
</organism>
<feature type="coiled-coil region" evidence="1">
    <location>
        <begin position="144"/>
        <end position="171"/>
    </location>
</feature>
<name>A0AAV7J7X1_9METZ</name>
<evidence type="ECO:0000256" key="1">
    <source>
        <dbReference type="SAM" id="Coils"/>
    </source>
</evidence>